<dbReference type="Pfam" id="PF00557">
    <property type="entry name" value="Peptidase_M24"/>
    <property type="match status" value="1"/>
</dbReference>
<feature type="domain" description="Peptidase M24 C-terminal" evidence="6">
    <location>
        <begin position="538"/>
        <end position="598"/>
    </location>
</feature>
<dbReference type="Pfam" id="PF01321">
    <property type="entry name" value="Creatinase_N"/>
    <property type="match status" value="1"/>
</dbReference>
<comment type="caution">
    <text evidence="7">The sequence shown here is derived from an EMBL/GenBank/DDBJ whole genome shotgun (WGS) entry which is preliminary data.</text>
</comment>
<feature type="domain" description="Creatinase N-terminal" evidence="5">
    <location>
        <begin position="13"/>
        <end position="128"/>
    </location>
</feature>
<sequence length="598" mass="65859">MPFSSPSLCERPAAVRKALRDQSLDGFILPRGDGYLGEYVAPSDERLAWLTGFTGSAGLAIVLEDKACVFSDGRYTAQMEEQVPHDLWERRHITLDPPQQWLGVHAAGKRIGYDPRLVSPDQLAAWQPREQEPEDQTRFVAVEMNPVDLVWQDRPTPPASIVTPQPLELAGETSAGKRQKIARELRNAGQAAMILADCTSIAWLFNLRGQDLEMLPVAQGYALLMADGKAALFMDLARFSQGSDWLEEGIEVYPPQELKKHLHAFTGQKVRLDPATTPAWFVEQLEAGGVTPVLAPDLCTLPKALKNLVEQEGHRKAQALDGIAMARFLSWLTQHGIGKSETALAVQLNGFRRAAPECVGLSFETISGVGPNGASPHYRAEAGKDRVLMPNSVYLVDSGGQYHFGTTDITRTVWLGEAGAQPPQHVRNAFTRVLKGHIALARARFPAGTPGYRLDTLARAALWEAGLDYDHGTGHGIGSYLSVHEGPQSISPTPRPTALQAGMILSNEPAYYEPGAFGIRIENLLLVRESSVKGPRGPFLEFETLSYTPIDRQLIDTALLTPQERRWVDAYHAETWRRVSPHLEGKERQWLETACAPL</sequence>
<gene>
    <name evidence="7" type="ORF">E3202_01230</name>
</gene>
<proteinExistence type="inferred from homology"/>
<dbReference type="GO" id="GO:0070006">
    <property type="term" value="F:metalloaminopeptidase activity"/>
    <property type="evidence" value="ECO:0007669"/>
    <property type="project" value="InterPro"/>
</dbReference>
<dbReference type="Gene3D" id="3.40.350.10">
    <property type="entry name" value="Creatinase/prolidase N-terminal domain"/>
    <property type="match status" value="2"/>
</dbReference>
<dbReference type="InterPro" id="IPR050422">
    <property type="entry name" value="X-Pro_aminopeptidase_P"/>
</dbReference>
<dbReference type="CDD" id="cd01085">
    <property type="entry name" value="APP"/>
    <property type="match status" value="1"/>
</dbReference>
<dbReference type="SUPFAM" id="SSF55920">
    <property type="entry name" value="Creatinase/aminopeptidase"/>
    <property type="match status" value="1"/>
</dbReference>
<evidence type="ECO:0000256" key="3">
    <source>
        <dbReference type="ARBA" id="ARBA00022801"/>
    </source>
</evidence>
<evidence type="ECO:0000313" key="7">
    <source>
        <dbReference type="EMBL" id="TPW35623.1"/>
    </source>
</evidence>
<dbReference type="PANTHER" id="PTHR43763:SF6">
    <property type="entry name" value="XAA-PRO AMINOPEPTIDASE 1"/>
    <property type="match status" value="1"/>
</dbReference>
<organism evidence="7 8">
    <name type="scientific">Oecophyllibacter saccharovorans</name>
    <dbReference type="NCBI Taxonomy" id="2558360"/>
    <lineage>
        <taxon>Bacteria</taxon>
        <taxon>Pseudomonadati</taxon>
        <taxon>Pseudomonadota</taxon>
        <taxon>Alphaproteobacteria</taxon>
        <taxon>Acetobacterales</taxon>
        <taxon>Acetobacteraceae</taxon>
        <taxon>Oecophyllibacter</taxon>
    </lineage>
</organism>
<evidence type="ECO:0000313" key="8">
    <source>
        <dbReference type="Proteomes" id="UP000315037"/>
    </source>
</evidence>
<comment type="similarity">
    <text evidence="1">Belongs to the peptidase M24B family.</text>
</comment>
<name>A0A506URA4_9PROT</name>
<dbReference type="InterPro" id="IPR000994">
    <property type="entry name" value="Pept_M24"/>
</dbReference>
<keyword evidence="8" id="KW-1185">Reference proteome</keyword>
<dbReference type="InterPro" id="IPR032416">
    <property type="entry name" value="Peptidase_M24_C"/>
</dbReference>
<evidence type="ECO:0000259" key="5">
    <source>
        <dbReference type="Pfam" id="PF01321"/>
    </source>
</evidence>
<keyword evidence="7" id="KW-0645">Protease</keyword>
<dbReference type="GO" id="GO:0005737">
    <property type="term" value="C:cytoplasm"/>
    <property type="evidence" value="ECO:0007669"/>
    <property type="project" value="UniProtKB-ARBA"/>
</dbReference>
<dbReference type="InterPro" id="IPR029149">
    <property type="entry name" value="Creatin/AminoP/Spt16_N"/>
</dbReference>
<protein>
    <submittedName>
        <fullName evidence="7">Aminopeptidase P family protein</fullName>
    </submittedName>
</protein>
<dbReference type="PANTHER" id="PTHR43763">
    <property type="entry name" value="XAA-PRO AMINOPEPTIDASE 1"/>
    <property type="match status" value="1"/>
</dbReference>
<dbReference type="Gene3D" id="3.90.230.10">
    <property type="entry name" value="Creatinase/methionine aminopeptidase superfamily"/>
    <property type="match status" value="1"/>
</dbReference>
<evidence type="ECO:0000256" key="1">
    <source>
        <dbReference type="ARBA" id="ARBA00008766"/>
    </source>
</evidence>
<dbReference type="InterPro" id="IPR000587">
    <property type="entry name" value="Creatinase_N"/>
</dbReference>
<evidence type="ECO:0000259" key="4">
    <source>
        <dbReference type="Pfam" id="PF00557"/>
    </source>
</evidence>
<dbReference type="Pfam" id="PF16188">
    <property type="entry name" value="Peptidase_M24_C"/>
    <property type="match status" value="1"/>
</dbReference>
<dbReference type="GO" id="GO:0046872">
    <property type="term" value="F:metal ion binding"/>
    <property type="evidence" value="ECO:0007669"/>
    <property type="project" value="UniProtKB-KW"/>
</dbReference>
<evidence type="ECO:0000256" key="2">
    <source>
        <dbReference type="ARBA" id="ARBA00022723"/>
    </source>
</evidence>
<dbReference type="AlphaFoldDB" id="A0A506URA4"/>
<keyword evidence="3" id="KW-0378">Hydrolase</keyword>
<dbReference type="InterPro" id="IPR036005">
    <property type="entry name" value="Creatinase/aminopeptidase-like"/>
</dbReference>
<evidence type="ECO:0000259" key="6">
    <source>
        <dbReference type="Pfam" id="PF16188"/>
    </source>
</evidence>
<dbReference type="SUPFAM" id="SSF53092">
    <property type="entry name" value="Creatinase/prolidase N-terminal domain"/>
    <property type="match status" value="1"/>
</dbReference>
<dbReference type="RefSeq" id="WP_165600111.1">
    <property type="nucleotide sequence ID" value="NZ_SORZ01000001.1"/>
</dbReference>
<dbReference type="FunFam" id="3.90.230.10:FF:000009">
    <property type="entry name" value="xaa-Pro aminopeptidase 2"/>
    <property type="match status" value="1"/>
</dbReference>
<dbReference type="Proteomes" id="UP000315037">
    <property type="component" value="Unassembled WGS sequence"/>
</dbReference>
<dbReference type="InterPro" id="IPR033740">
    <property type="entry name" value="Pept_M24B"/>
</dbReference>
<accession>A0A506URA4</accession>
<reference evidence="7 8" key="1">
    <citation type="submission" date="2019-03" db="EMBL/GenBank/DDBJ databases">
        <title>The complete genome sequence of Neokomagataea sp. Jb2 NBRC113641.</title>
        <authorList>
            <person name="Chua K.-O."/>
            <person name="Chan K.-G."/>
            <person name="See-Too W.-S."/>
        </authorList>
    </citation>
    <scope>NUCLEOTIDE SEQUENCE [LARGE SCALE GENOMIC DNA]</scope>
    <source>
        <strain evidence="7 8">Jb2</strain>
    </source>
</reference>
<dbReference type="EMBL" id="SORZ01000001">
    <property type="protein sequence ID" value="TPW35623.1"/>
    <property type="molecule type" value="Genomic_DNA"/>
</dbReference>
<keyword evidence="2" id="KW-0479">Metal-binding</keyword>
<feature type="domain" description="Peptidase M24" evidence="4">
    <location>
        <begin position="313"/>
        <end position="529"/>
    </location>
</feature>
<dbReference type="Pfam" id="PF16189">
    <property type="entry name" value="Creatinase_N_2"/>
    <property type="match status" value="1"/>
</dbReference>
<keyword evidence="7" id="KW-0031">Aminopeptidase</keyword>